<gene>
    <name evidence="2" type="ORF">D187_004858</name>
</gene>
<dbReference type="OrthoDB" id="5524524at2"/>
<organism evidence="2 3">
    <name type="scientific">Cystobacter fuscus (strain ATCC 25194 / DSM 2262 / NBRC 100088 / M29)</name>
    <dbReference type="NCBI Taxonomy" id="1242864"/>
    <lineage>
        <taxon>Bacteria</taxon>
        <taxon>Pseudomonadati</taxon>
        <taxon>Myxococcota</taxon>
        <taxon>Myxococcia</taxon>
        <taxon>Myxococcales</taxon>
        <taxon>Cystobacterineae</taxon>
        <taxon>Archangiaceae</taxon>
        <taxon>Cystobacter</taxon>
    </lineage>
</organism>
<dbReference type="EMBL" id="ANAH02000034">
    <property type="protein sequence ID" value="EPX57618.1"/>
    <property type="molecule type" value="Genomic_DNA"/>
</dbReference>
<dbReference type="Pfam" id="PF09544">
    <property type="entry name" value="DUF2381"/>
    <property type="match status" value="1"/>
</dbReference>
<dbReference type="InterPro" id="IPR011754">
    <property type="entry name" value="Mxa_paralog_2268"/>
</dbReference>
<accession>S9QMA0</accession>
<feature type="chain" id="PRO_5004568119" description="DUF2381 family protein" evidence="1">
    <location>
        <begin position="23"/>
        <end position="307"/>
    </location>
</feature>
<dbReference type="AlphaFoldDB" id="S9QMA0"/>
<feature type="signal peptide" evidence="1">
    <location>
        <begin position="1"/>
        <end position="22"/>
    </location>
</feature>
<keyword evidence="1" id="KW-0732">Signal</keyword>
<comment type="caution">
    <text evidence="2">The sequence shown here is derived from an EMBL/GenBank/DDBJ whole genome shotgun (WGS) entry which is preliminary data.</text>
</comment>
<dbReference type="Proteomes" id="UP000011682">
    <property type="component" value="Unassembled WGS sequence"/>
</dbReference>
<evidence type="ECO:0000313" key="3">
    <source>
        <dbReference type="Proteomes" id="UP000011682"/>
    </source>
</evidence>
<keyword evidence="3" id="KW-1185">Reference proteome</keyword>
<dbReference type="RefSeq" id="WP_002628954.1">
    <property type="nucleotide sequence ID" value="NZ_ANAH02000034.1"/>
</dbReference>
<dbReference type="NCBIfam" id="TIGR02268">
    <property type="entry name" value="Myxococcus xanthus paralogous family TIGR02268"/>
    <property type="match status" value="1"/>
</dbReference>
<protein>
    <recommendedName>
        <fullName evidence="4">DUF2381 family protein</fullName>
    </recommendedName>
</protein>
<name>S9QMA0_CYSF2</name>
<sequence length="307" mass="34197">MRLLLPFQSALFVVLVASAALAGEREKCALRTVLLSEHPERDTHRIYVKGQVVTTLRFEALVDPGKTKMLGWEGRLEPLAVVRNKVILEPLHDLNDDEAIPMVVTLVDGTEVPFLLRPPRHEDWGWTDQQVDVFKNRESYAAMHAALRDALEKNETLTSENERFRKEETSEDHALAALLASGALEQTPFTLEEAFSGKDEDSNVRASVFRGKGKVAVVFKVKNLHAENPWSVQRVQLSTLPDGKERSVAVRSSVREIPPGGAGVVAIVADGSAFMDEGVLKDLSLEVYRQDGQRQAYVTLDHRLIAR</sequence>
<evidence type="ECO:0008006" key="4">
    <source>
        <dbReference type="Google" id="ProtNLM"/>
    </source>
</evidence>
<reference evidence="2" key="1">
    <citation type="submission" date="2013-05" db="EMBL/GenBank/DDBJ databases">
        <title>Genome assembly of Cystobacter fuscus DSM 2262.</title>
        <authorList>
            <person name="Sharma G."/>
            <person name="Khatri I."/>
            <person name="Kaur C."/>
            <person name="Mayilraj S."/>
            <person name="Subramanian S."/>
        </authorList>
    </citation>
    <scope>NUCLEOTIDE SEQUENCE [LARGE SCALE GENOMIC DNA]</scope>
    <source>
        <strain evidence="2">DSM 2262</strain>
    </source>
</reference>
<evidence type="ECO:0000313" key="2">
    <source>
        <dbReference type="EMBL" id="EPX57618.1"/>
    </source>
</evidence>
<proteinExistence type="predicted"/>
<evidence type="ECO:0000256" key="1">
    <source>
        <dbReference type="SAM" id="SignalP"/>
    </source>
</evidence>